<keyword evidence="5 10" id="KW-0547">Nucleotide-binding</keyword>
<keyword evidence="8 10" id="KW-0717">Septation</keyword>
<dbReference type="InterPro" id="IPR027417">
    <property type="entry name" value="P-loop_NTPase"/>
</dbReference>
<dbReference type="InterPro" id="IPR030393">
    <property type="entry name" value="G_ENGB_dom"/>
</dbReference>
<name>A0ABW0ICV6_9BACT</name>
<evidence type="ECO:0000256" key="5">
    <source>
        <dbReference type="ARBA" id="ARBA00022741"/>
    </source>
</evidence>
<dbReference type="InterPro" id="IPR006073">
    <property type="entry name" value="GTP-bd"/>
</dbReference>
<dbReference type="RefSeq" id="WP_379842801.1">
    <property type="nucleotide sequence ID" value="NZ_JBHSMA010000002.1"/>
</dbReference>
<sequence>MEVKQAEFVMSNSDPARCPKPDRPEYAFIGRSNVGKSSLINMLTTRHKLAKTSQTPGKTQLINHFLINSDWYLVDLPGYGFAKAPQREREKWERMIDSYLTNRSNLICTFVLVDGRIEPQRIDLEFMERMGERGLPFAIIFTKTEKSSTNAVQQAVKRYEQTLLKTWEELPPMFISSSVSGRGRDEILVYIDQLNKEFERDVKPAK</sequence>
<dbReference type="PANTHER" id="PTHR11649">
    <property type="entry name" value="MSS1/TRME-RELATED GTP-BINDING PROTEIN"/>
    <property type="match status" value="1"/>
</dbReference>
<dbReference type="EMBL" id="JBHSMA010000002">
    <property type="protein sequence ID" value="MFC5409162.1"/>
    <property type="molecule type" value="Genomic_DNA"/>
</dbReference>
<protein>
    <recommendedName>
        <fullName evidence="10">Probable GTP-binding protein EngB</fullName>
    </recommendedName>
</protein>
<comment type="cofactor">
    <cofactor evidence="1">
        <name>Mg(2+)</name>
        <dbReference type="ChEBI" id="CHEBI:18420"/>
    </cofactor>
</comment>
<evidence type="ECO:0000256" key="8">
    <source>
        <dbReference type="ARBA" id="ARBA00023210"/>
    </source>
</evidence>
<comment type="similarity">
    <text evidence="2 10">Belongs to the TRAFAC class TrmE-Era-EngA-EngB-Septin-like GTPase superfamily. EngB GTPase family.</text>
</comment>
<evidence type="ECO:0000256" key="10">
    <source>
        <dbReference type="HAMAP-Rule" id="MF_00321"/>
    </source>
</evidence>
<evidence type="ECO:0000256" key="7">
    <source>
        <dbReference type="ARBA" id="ARBA00023134"/>
    </source>
</evidence>
<dbReference type="SUPFAM" id="SSF52540">
    <property type="entry name" value="P-loop containing nucleoside triphosphate hydrolases"/>
    <property type="match status" value="1"/>
</dbReference>
<evidence type="ECO:0000256" key="3">
    <source>
        <dbReference type="ARBA" id="ARBA00022618"/>
    </source>
</evidence>
<dbReference type="HAMAP" id="MF_00321">
    <property type="entry name" value="GTPase_EngB"/>
    <property type="match status" value="1"/>
</dbReference>
<evidence type="ECO:0000256" key="9">
    <source>
        <dbReference type="ARBA" id="ARBA00023306"/>
    </source>
</evidence>
<feature type="domain" description="EngB-type G" evidence="11">
    <location>
        <begin position="22"/>
        <end position="197"/>
    </location>
</feature>
<organism evidence="12 13">
    <name type="scientific">Larkinella bovis</name>
    <dbReference type="NCBI Taxonomy" id="683041"/>
    <lineage>
        <taxon>Bacteria</taxon>
        <taxon>Pseudomonadati</taxon>
        <taxon>Bacteroidota</taxon>
        <taxon>Cytophagia</taxon>
        <taxon>Cytophagales</taxon>
        <taxon>Spirosomataceae</taxon>
        <taxon>Larkinella</taxon>
    </lineage>
</organism>
<evidence type="ECO:0000256" key="2">
    <source>
        <dbReference type="ARBA" id="ARBA00009638"/>
    </source>
</evidence>
<dbReference type="Pfam" id="PF01926">
    <property type="entry name" value="MMR_HSR1"/>
    <property type="match status" value="1"/>
</dbReference>
<dbReference type="InterPro" id="IPR019987">
    <property type="entry name" value="GTP-bd_ribosome_bio_YsxC"/>
</dbReference>
<keyword evidence="6" id="KW-0460">Magnesium</keyword>
<accession>A0ABW0ICV6</accession>
<reference evidence="13" key="1">
    <citation type="journal article" date="2019" name="Int. J. Syst. Evol. Microbiol.">
        <title>The Global Catalogue of Microorganisms (GCM) 10K type strain sequencing project: providing services to taxonomists for standard genome sequencing and annotation.</title>
        <authorList>
            <consortium name="The Broad Institute Genomics Platform"/>
            <consortium name="The Broad Institute Genome Sequencing Center for Infectious Disease"/>
            <person name="Wu L."/>
            <person name="Ma J."/>
        </authorList>
    </citation>
    <scope>NUCLEOTIDE SEQUENCE [LARGE SCALE GENOMIC DNA]</scope>
    <source>
        <strain evidence="13">CCUG 55250</strain>
    </source>
</reference>
<gene>
    <name evidence="12" type="primary">yihA</name>
    <name evidence="10" type="synonym">engB</name>
    <name evidence="12" type="ORF">ACFPMF_07590</name>
</gene>
<keyword evidence="3 10" id="KW-0132">Cell division</keyword>
<keyword evidence="4" id="KW-0479">Metal-binding</keyword>
<dbReference type="Gene3D" id="3.40.50.300">
    <property type="entry name" value="P-loop containing nucleotide triphosphate hydrolases"/>
    <property type="match status" value="1"/>
</dbReference>
<comment type="function">
    <text evidence="10">Necessary for normal cell division and for the maintenance of normal septation.</text>
</comment>
<keyword evidence="9 10" id="KW-0131">Cell cycle</keyword>
<dbReference type="PANTHER" id="PTHR11649:SF13">
    <property type="entry name" value="ENGB-TYPE G DOMAIN-CONTAINING PROTEIN"/>
    <property type="match status" value="1"/>
</dbReference>
<dbReference type="NCBIfam" id="TIGR03598">
    <property type="entry name" value="GTPase_YsxC"/>
    <property type="match status" value="1"/>
</dbReference>
<proteinExistence type="inferred from homology"/>
<dbReference type="PROSITE" id="PS51706">
    <property type="entry name" value="G_ENGB"/>
    <property type="match status" value="1"/>
</dbReference>
<dbReference type="Proteomes" id="UP001596106">
    <property type="component" value="Unassembled WGS sequence"/>
</dbReference>
<evidence type="ECO:0000259" key="11">
    <source>
        <dbReference type="PROSITE" id="PS51706"/>
    </source>
</evidence>
<evidence type="ECO:0000313" key="13">
    <source>
        <dbReference type="Proteomes" id="UP001596106"/>
    </source>
</evidence>
<evidence type="ECO:0000256" key="4">
    <source>
        <dbReference type="ARBA" id="ARBA00022723"/>
    </source>
</evidence>
<keyword evidence="13" id="KW-1185">Reference proteome</keyword>
<evidence type="ECO:0000313" key="12">
    <source>
        <dbReference type="EMBL" id="MFC5409162.1"/>
    </source>
</evidence>
<evidence type="ECO:0000256" key="1">
    <source>
        <dbReference type="ARBA" id="ARBA00001946"/>
    </source>
</evidence>
<comment type="caution">
    <text evidence="12">The sequence shown here is derived from an EMBL/GenBank/DDBJ whole genome shotgun (WGS) entry which is preliminary data.</text>
</comment>
<keyword evidence="7 10" id="KW-0342">GTP-binding</keyword>
<dbReference type="CDD" id="cd01876">
    <property type="entry name" value="YihA_EngB"/>
    <property type="match status" value="1"/>
</dbReference>
<evidence type="ECO:0000256" key="6">
    <source>
        <dbReference type="ARBA" id="ARBA00022842"/>
    </source>
</evidence>